<evidence type="ECO:0000256" key="4">
    <source>
        <dbReference type="SAM" id="MobiDB-lite"/>
    </source>
</evidence>
<feature type="domain" description="MIF4G" evidence="5">
    <location>
        <begin position="226"/>
        <end position="448"/>
    </location>
</feature>
<comment type="caution">
    <text evidence="6">The sequence shown here is derived from an EMBL/GenBank/DDBJ whole genome shotgun (WGS) entry which is preliminary data.</text>
</comment>
<evidence type="ECO:0000259" key="5">
    <source>
        <dbReference type="SMART" id="SM00543"/>
    </source>
</evidence>
<dbReference type="InterPro" id="IPR051367">
    <property type="entry name" value="mRNA_TranslReg/HistoneTransl"/>
</dbReference>
<dbReference type="Pfam" id="PF02854">
    <property type="entry name" value="MIF4G"/>
    <property type="match status" value="1"/>
</dbReference>
<feature type="region of interest" description="Disordered" evidence="4">
    <location>
        <begin position="66"/>
        <end position="104"/>
    </location>
</feature>
<dbReference type="InterPro" id="IPR003890">
    <property type="entry name" value="MIF4G-like_typ-3"/>
</dbReference>
<dbReference type="AlphaFoldDB" id="A0A0V1G1U5"/>
<dbReference type="InterPro" id="IPR016024">
    <property type="entry name" value="ARM-type_fold"/>
</dbReference>
<dbReference type="GO" id="GO:0005737">
    <property type="term" value="C:cytoplasm"/>
    <property type="evidence" value="ECO:0007669"/>
    <property type="project" value="UniProtKB-SubCell"/>
</dbReference>
<dbReference type="EMBL" id="JYDT01000007">
    <property type="protein sequence ID" value="KRY92312.1"/>
    <property type="molecule type" value="Genomic_DNA"/>
</dbReference>
<evidence type="ECO:0000256" key="3">
    <source>
        <dbReference type="ARBA" id="ARBA00022845"/>
    </source>
</evidence>
<evidence type="ECO:0000256" key="2">
    <source>
        <dbReference type="ARBA" id="ARBA00022490"/>
    </source>
</evidence>
<dbReference type="Proteomes" id="UP000054995">
    <property type="component" value="Unassembled WGS sequence"/>
</dbReference>
<feature type="compositionally biased region" description="Low complexity" evidence="4">
    <location>
        <begin position="502"/>
        <end position="527"/>
    </location>
</feature>
<dbReference type="GO" id="GO:0003723">
    <property type="term" value="F:RNA binding"/>
    <property type="evidence" value="ECO:0007669"/>
    <property type="project" value="InterPro"/>
</dbReference>
<reference evidence="6 7" key="1">
    <citation type="submission" date="2015-01" db="EMBL/GenBank/DDBJ databases">
        <title>Evolution of Trichinella species and genotypes.</title>
        <authorList>
            <person name="Korhonen P.K."/>
            <person name="Edoardo P."/>
            <person name="Giuseppe L.R."/>
            <person name="Gasser R.B."/>
        </authorList>
    </citation>
    <scope>NUCLEOTIDE SEQUENCE [LARGE SCALE GENOMIC DNA]</scope>
    <source>
        <strain evidence="6">ISS470</strain>
    </source>
</reference>
<gene>
    <name evidence="6" type="primary">PAIP1</name>
    <name evidence="6" type="ORF">T4D_5759</name>
</gene>
<keyword evidence="2" id="KW-0963">Cytoplasm</keyword>
<name>A0A0V1G1U5_TRIPS</name>
<dbReference type="PANTHER" id="PTHR23254">
    <property type="entry name" value="EIF4G DOMAIN PROTEIN"/>
    <property type="match status" value="1"/>
</dbReference>
<organism evidence="6 7">
    <name type="scientific">Trichinella pseudospiralis</name>
    <name type="common">Parasitic roundworm</name>
    <dbReference type="NCBI Taxonomy" id="6337"/>
    <lineage>
        <taxon>Eukaryota</taxon>
        <taxon>Metazoa</taxon>
        <taxon>Ecdysozoa</taxon>
        <taxon>Nematoda</taxon>
        <taxon>Enoplea</taxon>
        <taxon>Dorylaimia</taxon>
        <taxon>Trichinellida</taxon>
        <taxon>Trichinellidae</taxon>
        <taxon>Trichinella</taxon>
    </lineage>
</organism>
<feature type="compositionally biased region" description="Pro residues" evidence="4">
    <location>
        <begin position="88"/>
        <end position="104"/>
    </location>
</feature>
<feature type="region of interest" description="Disordered" evidence="4">
    <location>
        <begin position="146"/>
        <end position="165"/>
    </location>
</feature>
<dbReference type="SUPFAM" id="SSF48371">
    <property type="entry name" value="ARM repeat"/>
    <property type="match status" value="1"/>
</dbReference>
<keyword evidence="7" id="KW-1185">Reference proteome</keyword>
<dbReference type="GO" id="GO:0008494">
    <property type="term" value="F:translation activator activity"/>
    <property type="evidence" value="ECO:0007669"/>
    <property type="project" value="TreeGrafter"/>
</dbReference>
<evidence type="ECO:0000313" key="7">
    <source>
        <dbReference type="Proteomes" id="UP000054995"/>
    </source>
</evidence>
<evidence type="ECO:0000256" key="1">
    <source>
        <dbReference type="ARBA" id="ARBA00004496"/>
    </source>
</evidence>
<proteinExistence type="predicted"/>
<dbReference type="SMART" id="SM00543">
    <property type="entry name" value="MIF4G"/>
    <property type="match status" value="1"/>
</dbReference>
<sequence length="557" mass="61290">MVEVFTYTQEGGNCLKNIKSNKLSSVSLLCGDVKSIGQQCTRTTRTLRRIGFTSRRRLRLRRRRLQAAAAAANEPNVTCQPGHYGYQQPPPPPPPQTSQPPPMAVIPRVQYPQAQVHHRGSSSSSSSAAPATDLCRDFSRLCNVQSTTATSTTSTSTSTSSSGTTFKWRLDAPEFVPLAMRQKESSAVGGAAQSCLAAAAATTTATAAPATTAPQTVSVEQTNVMQYFLWELVNWLSQLYMEPAKYELIARQISGQLNCCVRTEHDLAAVVDKFFDVCMSYPHFSYQAARLSGHFNAQFTGCPDAPDLFRKLLLRRCHAELENRTSLLDSDQLAPRLHNFVIFLSELAAQTEQGAAPNEFALDALLELLQELLARQGDAHLRCALTALKCSGAMLLRHAPEQTRRLFAAIDDRSFLQRQSSSVLFLAKTLANCRRQWEQSAEQLRSIAEACESARDVAESVANSLLDHSDGVHYGPDGQPLTSEESDFLAEFDSTSLDGSMNNNNNINNNNNDNNTNTNNNNNGDSSDVVLSEDDLQMAEAYEKFLMMVNTKNSQKR</sequence>
<keyword evidence="3" id="KW-0810">Translation regulation</keyword>
<protein>
    <submittedName>
        <fullName evidence="6">Polyadenylate-binding protein-interacting protein 1</fullName>
    </submittedName>
</protein>
<accession>A0A0V1G1U5</accession>
<dbReference type="GO" id="GO:0006446">
    <property type="term" value="P:regulation of translational initiation"/>
    <property type="evidence" value="ECO:0007669"/>
    <property type="project" value="TreeGrafter"/>
</dbReference>
<evidence type="ECO:0000313" key="6">
    <source>
        <dbReference type="EMBL" id="KRY92312.1"/>
    </source>
</evidence>
<dbReference type="PANTHER" id="PTHR23254:SF15">
    <property type="entry name" value="POLYADENYLATE-BINDING PROTEIN-INTERACTING PROTEIN 1"/>
    <property type="match status" value="1"/>
</dbReference>
<dbReference type="OrthoDB" id="8171816at2759"/>
<comment type="subcellular location">
    <subcellularLocation>
        <location evidence="1">Cytoplasm</location>
    </subcellularLocation>
</comment>
<dbReference type="Gene3D" id="1.25.40.180">
    <property type="match status" value="1"/>
</dbReference>
<feature type="region of interest" description="Disordered" evidence="4">
    <location>
        <begin position="497"/>
        <end position="527"/>
    </location>
</feature>